<keyword evidence="3" id="KW-1185">Reference proteome</keyword>
<sequence length="43" mass="5062">MSFYIFALFILINIINGISIIGGGHKKMEFKKWNFYNKNHIIS</sequence>
<evidence type="ECO:0000313" key="2">
    <source>
        <dbReference type="EMBL" id="AEL70588.1"/>
    </source>
</evidence>
<dbReference type="KEGG" id="baf:BAPKO_3028"/>
<keyword evidence="1" id="KW-0472">Membrane</keyword>
<keyword evidence="1" id="KW-0812">Transmembrane</keyword>
<keyword evidence="1" id="KW-1133">Transmembrane helix</keyword>
<keyword evidence="2" id="KW-0614">Plasmid</keyword>
<dbReference type="Proteomes" id="UP000005216">
    <property type="component" value="Plasmid lp38"/>
</dbReference>
<dbReference type="EMBL" id="CP002949">
    <property type="protein sequence ID" value="AEL70588.1"/>
    <property type="molecule type" value="Genomic_DNA"/>
</dbReference>
<dbReference type="PATRIC" id="fig|390236.22.peg.1374"/>
<accession>Q0SLJ4</accession>
<protein>
    <submittedName>
        <fullName evidence="2">Uncharacterized protein</fullName>
    </submittedName>
</protein>
<dbReference type="AlphaFoldDB" id="Q0SLJ4"/>
<dbReference type="HOGENOM" id="CLU_3230432_0_0_12"/>
<dbReference type="KEGG" id="bafz:BafPKo_J0007"/>
<evidence type="ECO:0000256" key="1">
    <source>
        <dbReference type="SAM" id="Phobius"/>
    </source>
</evidence>
<feature type="transmembrane region" description="Helical" evidence="1">
    <location>
        <begin position="6"/>
        <end position="24"/>
    </location>
</feature>
<evidence type="ECO:0000313" key="3">
    <source>
        <dbReference type="Proteomes" id="UP000005216"/>
    </source>
</evidence>
<reference evidence="2 3" key="1">
    <citation type="journal article" date="2011" name="J. Bacteriol.">
        <title>Whole-genome sequences of two Borrelia afzelii and two Borrelia garinii Lyme disease agent isolates.</title>
        <authorList>
            <person name="Casjens S.R."/>
            <person name="Mongodin E.F."/>
            <person name="Qiu W.-G."/>
            <person name="Dunn J.J."/>
            <person name="Luft B.J."/>
            <person name="Fraser-Liggett C.M."/>
            <person name="Schutzer S.E."/>
        </authorList>
    </citation>
    <scope>NUCLEOTIDE SEQUENCE [LARGE SCALE GENOMIC DNA]</scope>
    <source>
        <strain evidence="2 3">PKo</strain>
    </source>
</reference>
<name>Q0SLJ4_BORAP</name>
<proteinExistence type="predicted"/>
<organism evidence="2 3">
    <name type="scientific">Borreliella afzelii (strain PKo)</name>
    <name type="common">Borrelia afzelii</name>
    <dbReference type="NCBI Taxonomy" id="390236"/>
    <lineage>
        <taxon>Bacteria</taxon>
        <taxon>Pseudomonadati</taxon>
        <taxon>Spirochaetota</taxon>
        <taxon>Spirochaetia</taxon>
        <taxon>Spirochaetales</taxon>
        <taxon>Borreliaceae</taxon>
        <taxon>Borreliella</taxon>
    </lineage>
</organism>
<gene>
    <name evidence="2" type="ordered locus">BafPKo_J0007</name>
</gene>
<geneLocation type="plasmid" evidence="2 3">
    <name>lp38</name>
</geneLocation>